<dbReference type="AlphaFoldDB" id="A0A3Q1EY16"/>
<dbReference type="InterPro" id="IPR017857">
    <property type="entry name" value="Coagulation_fac-like_Gla_dom"/>
</dbReference>
<dbReference type="InterPro" id="IPR035972">
    <property type="entry name" value="GLA-like_dom_SF"/>
</dbReference>
<accession>A0A3Q1EY16</accession>
<dbReference type="Gene3D" id="4.10.740.10">
    <property type="entry name" value="Coagulation Factor IX"/>
    <property type="match status" value="1"/>
</dbReference>
<dbReference type="PROSITE" id="PS00011">
    <property type="entry name" value="GLA_1"/>
    <property type="match status" value="1"/>
</dbReference>
<reference evidence="6" key="1">
    <citation type="submission" date="2025-08" db="UniProtKB">
        <authorList>
            <consortium name="Ensembl"/>
        </authorList>
    </citation>
    <scope>IDENTIFICATION</scope>
</reference>
<evidence type="ECO:0000256" key="3">
    <source>
        <dbReference type="SAM" id="Phobius"/>
    </source>
</evidence>
<dbReference type="FunFam" id="4.10.740.10:FF:000001">
    <property type="entry name" value="vitamin K-dependent protein S"/>
    <property type="match status" value="1"/>
</dbReference>
<feature type="transmembrane region" description="Helical" evidence="3">
    <location>
        <begin position="109"/>
        <end position="131"/>
    </location>
</feature>
<feature type="domain" description="Gla" evidence="5">
    <location>
        <begin position="49"/>
        <end position="95"/>
    </location>
</feature>
<dbReference type="FunCoup" id="A0A3Q1EY16">
    <property type="interactions" value="742"/>
</dbReference>
<organism evidence="6 7">
    <name type="scientific">Acanthochromis polyacanthus</name>
    <name type="common">spiny chromis</name>
    <dbReference type="NCBI Taxonomy" id="80966"/>
    <lineage>
        <taxon>Eukaryota</taxon>
        <taxon>Metazoa</taxon>
        <taxon>Chordata</taxon>
        <taxon>Craniata</taxon>
        <taxon>Vertebrata</taxon>
        <taxon>Euteleostomi</taxon>
        <taxon>Actinopterygii</taxon>
        <taxon>Neopterygii</taxon>
        <taxon>Teleostei</taxon>
        <taxon>Neoteleostei</taxon>
        <taxon>Acanthomorphata</taxon>
        <taxon>Ovalentaria</taxon>
        <taxon>Pomacentridae</taxon>
        <taxon>Acanthochromis</taxon>
    </lineage>
</organism>
<evidence type="ECO:0000313" key="7">
    <source>
        <dbReference type="Proteomes" id="UP000257200"/>
    </source>
</evidence>
<keyword evidence="3" id="KW-0812">Transmembrane</keyword>
<dbReference type="GO" id="GO:0005886">
    <property type="term" value="C:plasma membrane"/>
    <property type="evidence" value="ECO:0007669"/>
    <property type="project" value="TreeGrafter"/>
</dbReference>
<evidence type="ECO:0000313" key="6">
    <source>
        <dbReference type="Ensembl" id="ENSAPOP00000009064.1"/>
    </source>
</evidence>
<reference evidence="6" key="2">
    <citation type="submission" date="2025-09" db="UniProtKB">
        <authorList>
            <consortium name="Ensembl"/>
        </authorList>
    </citation>
    <scope>IDENTIFICATION</scope>
</reference>
<evidence type="ECO:0000259" key="5">
    <source>
        <dbReference type="PROSITE" id="PS50998"/>
    </source>
</evidence>
<sequence>MLFRLFILLLLLTCGDLACTRRLLSTEEDQEVFVDEGDANSFLGRHLLFNRFDFEMFVPGNLERECYEEVCNYEEAREVFENIPATNTFWKEYTAEKNKGPSRIDVTSLVVGLVVAGVAIVIIGLMVWYFCQDKCKGNMSRGGSIRRPRRSNASLIIRRLEEISLQPVHPPAGPPAEEELDPPGLPSYEQATARSGPHDAPPPPYPGYLHMYLYLQLCYNSLLTVHIAATYW</sequence>
<dbReference type="GeneTree" id="ENSGT00940000158268"/>
<dbReference type="PANTHER" id="PTHR24278:SF38">
    <property type="entry name" value="TRANSMEMBRANE GAMMA-CARBOXYGLUTAMIC ACID PROTEIN 4"/>
    <property type="match status" value="1"/>
</dbReference>
<dbReference type="GO" id="GO:0005615">
    <property type="term" value="C:extracellular space"/>
    <property type="evidence" value="ECO:0007669"/>
    <property type="project" value="TreeGrafter"/>
</dbReference>
<dbReference type="STRING" id="80966.ENSAPOP00000009064"/>
<name>A0A3Q1EY16_9TELE</name>
<feature type="region of interest" description="Disordered" evidence="2">
    <location>
        <begin position="166"/>
        <end position="200"/>
    </location>
</feature>
<evidence type="ECO:0000256" key="2">
    <source>
        <dbReference type="SAM" id="MobiDB-lite"/>
    </source>
</evidence>
<dbReference type="GO" id="GO:0005509">
    <property type="term" value="F:calcium ion binding"/>
    <property type="evidence" value="ECO:0007669"/>
    <property type="project" value="InterPro"/>
</dbReference>
<keyword evidence="7" id="KW-1185">Reference proteome</keyword>
<proteinExistence type="predicted"/>
<dbReference type="PROSITE" id="PS50998">
    <property type="entry name" value="GLA_2"/>
    <property type="match status" value="1"/>
</dbReference>
<dbReference type="Proteomes" id="UP000257200">
    <property type="component" value="Unplaced"/>
</dbReference>
<evidence type="ECO:0000256" key="1">
    <source>
        <dbReference type="ARBA" id="ARBA00023157"/>
    </source>
</evidence>
<keyword evidence="3" id="KW-0472">Membrane</keyword>
<dbReference type="InParanoid" id="A0A3Q1EY16"/>
<dbReference type="SMART" id="SM00069">
    <property type="entry name" value="GLA"/>
    <property type="match status" value="1"/>
</dbReference>
<feature type="chain" id="PRO_5018534849" evidence="4">
    <location>
        <begin position="21"/>
        <end position="232"/>
    </location>
</feature>
<dbReference type="PANTHER" id="PTHR24278">
    <property type="entry name" value="COAGULATION FACTOR"/>
    <property type="match status" value="1"/>
</dbReference>
<keyword evidence="4" id="KW-0732">Signal</keyword>
<keyword evidence="3" id="KW-1133">Transmembrane helix</keyword>
<dbReference type="PRINTS" id="PR00001">
    <property type="entry name" value="GLABLOOD"/>
</dbReference>
<dbReference type="Ensembl" id="ENSAPOT00000002175.1">
    <property type="protein sequence ID" value="ENSAPOP00000009064.1"/>
    <property type="gene ID" value="ENSAPOG00000011307.1"/>
</dbReference>
<dbReference type="InterPro" id="IPR000294">
    <property type="entry name" value="GLA_domain"/>
</dbReference>
<evidence type="ECO:0000256" key="4">
    <source>
        <dbReference type="SAM" id="SignalP"/>
    </source>
</evidence>
<dbReference type="SUPFAM" id="SSF57630">
    <property type="entry name" value="GLA-domain"/>
    <property type="match status" value="1"/>
</dbReference>
<dbReference type="InterPro" id="IPR050442">
    <property type="entry name" value="Peptidase_S1_coag_factors"/>
</dbReference>
<feature type="signal peptide" evidence="4">
    <location>
        <begin position="1"/>
        <end position="20"/>
    </location>
</feature>
<protein>
    <submittedName>
        <fullName evidence="6">Proline rich Gla (G-carboxyglutamic acid) 4 (transmembrane)</fullName>
    </submittedName>
</protein>
<keyword evidence="1" id="KW-1015">Disulfide bond</keyword>
<dbReference type="Pfam" id="PF00594">
    <property type="entry name" value="Gla"/>
    <property type="match status" value="1"/>
</dbReference>